<dbReference type="PATRIC" id="fig|369723.5.peg.2874"/>
<dbReference type="Gene3D" id="3.40.30.10">
    <property type="entry name" value="Glutaredoxin"/>
    <property type="match status" value="1"/>
</dbReference>
<dbReference type="InterPro" id="IPR014440">
    <property type="entry name" value="HCCAis_GSTk"/>
</dbReference>
<evidence type="ECO:0000256" key="1">
    <source>
        <dbReference type="PIRNR" id="PIRNR006386"/>
    </source>
</evidence>
<gene>
    <name evidence="4" type="ordered locus">Strop_2789</name>
</gene>
<dbReference type="eggNOG" id="COG3917">
    <property type="taxonomic scope" value="Bacteria"/>
</dbReference>
<evidence type="ECO:0000259" key="3">
    <source>
        <dbReference type="Pfam" id="PF01323"/>
    </source>
</evidence>
<dbReference type="InterPro" id="IPR001853">
    <property type="entry name" value="DSBA-like_thioredoxin_dom"/>
</dbReference>
<dbReference type="InterPro" id="IPR036249">
    <property type="entry name" value="Thioredoxin-like_sf"/>
</dbReference>
<dbReference type="EMBL" id="CP000667">
    <property type="protein sequence ID" value="ABP55230.1"/>
    <property type="molecule type" value="Genomic_DNA"/>
</dbReference>
<evidence type="ECO:0000313" key="4">
    <source>
        <dbReference type="EMBL" id="ABP55230.1"/>
    </source>
</evidence>
<keyword evidence="1" id="KW-0413">Isomerase</keyword>
<dbReference type="RefSeq" id="WP_012014011.1">
    <property type="nucleotide sequence ID" value="NC_009380.1"/>
</dbReference>
<feature type="active site" description="Nucleophile" evidence="2">
    <location>
        <position position="13"/>
    </location>
</feature>
<dbReference type="Pfam" id="PF01323">
    <property type="entry name" value="DSBA"/>
    <property type="match status" value="1"/>
</dbReference>
<dbReference type="PIRSF" id="PIRSF006386">
    <property type="entry name" value="HCCAis_GSTk"/>
    <property type="match status" value="1"/>
</dbReference>
<dbReference type="GO" id="GO:0016491">
    <property type="term" value="F:oxidoreductase activity"/>
    <property type="evidence" value="ECO:0007669"/>
    <property type="project" value="InterPro"/>
</dbReference>
<organism evidence="4 5">
    <name type="scientific">Salinispora tropica (strain ATCC BAA-916 / DSM 44818 / JCM 13857 / NBRC 105044 / CNB-440)</name>
    <dbReference type="NCBI Taxonomy" id="369723"/>
    <lineage>
        <taxon>Bacteria</taxon>
        <taxon>Bacillati</taxon>
        <taxon>Actinomycetota</taxon>
        <taxon>Actinomycetes</taxon>
        <taxon>Micromonosporales</taxon>
        <taxon>Micromonosporaceae</taxon>
        <taxon>Salinispora</taxon>
    </lineage>
</organism>
<feature type="domain" description="DSBA-like thioredoxin" evidence="3">
    <location>
        <begin position="7"/>
        <end position="199"/>
    </location>
</feature>
<dbReference type="Proteomes" id="UP000000235">
    <property type="component" value="Chromosome"/>
</dbReference>
<dbReference type="PANTHER" id="PTHR42943">
    <property type="entry name" value="GLUTATHIONE S-TRANSFERASE KAPPA"/>
    <property type="match status" value="1"/>
</dbReference>
<reference evidence="5" key="1">
    <citation type="journal article" date="2007" name="Proc. Natl. Acad. Sci. U.S.A.">
        <title>Genome sequencing reveals complex secondary metabolome in the marine actinomycete Salinispora tropica.</title>
        <authorList>
            <person name="Udwary D.W."/>
            <person name="Zeigler L."/>
            <person name="Asolkar R.N."/>
            <person name="Singan V."/>
            <person name="Lapidus A."/>
            <person name="Fenical W."/>
            <person name="Jensen P.R."/>
            <person name="Moore B.S."/>
        </authorList>
    </citation>
    <scope>NUCLEOTIDE SEQUENCE [LARGE SCALE GENOMIC DNA]</scope>
    <source>
        <strain evidence="5">ATCC BAA-916 / DSM 44818 / CNB-440</strain>
    </source>
</reference>
<dbReference type="GO" id="GO:0018845">
    <property type="term" value="F:2-hydroxychromene-2-carboxylate isomerase activity"/>
    <property type="evidence" value="ECO:0007669"/>
    <property type="project" value="UniProtKB-UniRule"/>
</dbReference>
<protein>
    <recommendedName>
        <fullName evidence="1">2-hydroxychromene-2-carboxylate isomerase</fullName>
        <ecNumber evidence="1">5.99.1.4</ecNumber>
    </recommendedName>
</protein>
<comment type="catalytic activity">
    <reaction evidence="1">
        <text>2-hydroxychromene-2-carboxylate = (3E)-4-(2-hydroxyphenyl)-2-oxobut-3-enoate</text>
        <dbReference type="Rhea" id="RHEA:27401"/>
        <dbReference type="ChEBI" id="CHEBI:59350"/>
        <dbReference type="ChEBI" id="CHEBI:59353"/>
        <dbReference type="EC" id="5.99.1.4"/>
    </reaction>
</comment>
<dbReference type="EC" id="5.99.1.4" evidence="1"/>
<dbReference type="HOGENOM" id="CLU_069253_1_3_11"/>
<keyword evidence="5" id="KW-1185">Reference proteome</keyword>
<proteinExistence type="inferred from homology"/>
<accession>A4X8N0</accession>
<dbReference type="PANTHER" id="PTHR42943:SF2">
    <property type="entry name" value="GLUTATHIONE S-TRANSFERASE KAPPA 1"/>
    <property type="match status" value="1"/>
</dbReference>
<name>A4X8N0_SALTO</name>
<dbReference type="SUPFAM" id="SSF52833">
    <property type="entry name" value="Thioredoxin-like"/>
    <property type="match status" value="1"/>
</dbReference>
<sequence>MKRRPRLYFSFRSPYSWLAVHRLRQAVPDVFDRLDWYPYWDPDTRTSATLAERGAEFHYVQMSRAKHRYLLLDTKRLAEQMGLAMAWPIDVDSWWELPHLAWLWARRQGRAVQFYDALVTERWARGADICTPEVLGRAALAAGLDVAGAQAAPDDEQIREEGAGCLVTAYEDDVFGIPYLRWGRHRFWGLDRVDHFLRAWQPAAEANHIGSATDPMAGVPAGASFDTDTAGGCG</sequence>
<dbReference type="STRING" id="369723.Strop_2789"/>
<dbReference type="AlphaFoldDB" id="A4X8N0"/>
<evidence type="ECO:0000313" key="5">
    <source>
        <dbReference type="Proteomes" id="UP000000235"/>
    </source>
</evidence>
<comment type="similarity">
    <text evidence="1">Belongs to the GST superfamily. NadH family.</text>
</comment>
<evidence type="ECO:0000256" key="2">
    <source>
        <dbReference type="PIRSR" id="PIRSR006386-1"/>
    </source>
</evidence>
<dbReference type="InterPro" id="IPR051924">
    <property type="entry name" value="GST_Kappa/NadH"/>
</dbReference>
<dbReference type="KEGG" id="stp:Strop_2789"/>